<dbReference type="EMBL" id="PXOG01000011">
    <property type="protein sequence ID" value="RGP81437.1"/>
    <property type="molecule type" value="Genomic_DNA"/>
</dbReference>
<evidence type="ECO:0000313" key="11">
    <source>
        <dbReference type="EMBL" id="RGP81437.1"/>
    </source>
</evidence>
<dbReference type="AlphaFoldDB" id="A0A395TAA1"/>
<dbReference type="Gene3D" id="1.20.245.10">
    <property type="entry name" value="Lipoxygenase-1, Domain 5"/>
    <property type="match status" value="1"/>
</dbReference>
<comment type="cofactor">
    <cofactor evidence="2">
        <name>Mn(2+)</name>
        <dbReference type="ChEBI" id="CHEBI:29035"/>
    </cofactor>
</comment>
<evidence type="ECO:0000259" key="10">
    <source>
        <dbReference type="PROSITE" id="PS51393"/>
    </source>
</evidence>
<keyword evidence="12" id="KW-1185">Reference proteome</keyword>
<gene>
    <name evidence="11" type="ORF">FLONG3_582</name>
</gene>
<keyword evidence="7" id="KW-0560">Oxidoreductase</keyword>
<evidence type="ECO:0000313" key="12">
    <source>
        <dbReference type="Proteomes" id="UP000266234"/>
    </source>
</evidence>
<dbReference type="Pfam" id="PF00305">
    <property type="entry name" value="Lipoxygenase"/>
    <property type="match status" value="1"/>
</dbReference>
<dbReference type="GO" id="GO:0034440">
    <property type="term" value="P:lipid oxidation"/>
    <property type="evidence" value="ECO:0007669"/>
    <property type="project" value="InterPro"/>
</dbReference>
<dbReference type="InterPro" id="IPR013819">
    <property type="entry name" value="LipOase_C"/>
</dbReference>
<proteinExistence type="predicted"/>
<evidence type="ECO:0000256" key="5">
    <source>
        <dbReference type="ARBA" id="ARBA00022723"/>
    </source>
</evidence>
<sequence length="750" mass="83723">MSPSAIPAPTRSRLDDILNSGINHKIEEDPLQVWDKGVFINELLKQGIALSTNDNGTIDGGLVANKGLEKGSYMGTKLALTEIYSILEDAAVSHFDSRGFEPIFPTQRDLDTKKSIYQWSDGTDGYPPHLKVQDNDGANLPKDEQPSLKNDPTKPRSEGVGAIFDLSEVSIVQGIAGAVSFIIPKEVEHEGTPYLGPTLADVEAYNRANLPKPEPTTKDGSAPKASKSQNADIMKGRNIGEHADWYSDAKFAQQHFSGVNPSTIETAPADKIKAYIDEAKKQGLDKVQRLLEDGEDLLIQDYSYFREATGVTNDQVFSNKIYELNGRTPTGRSVTRYAAASVVIFQLHQDGRLHPIAITLDYRGSLDASITIFNSRLTPDDKGPVDEKDDWPWRYAKTVAQTADWARHEIATHLVDTHMIEEAIIVATNRTIPEDHLLYQILSPHWFRTLALNAAARRLLVPGVIARVSGLGPSSPSLDTKGHAYGLVAWSYKNFNFQDKYIPNDLKKRGFDLEGEQGDKYRNYPYATDMYLLWGIIRDFVKSVVETQYTCDSDVEGDEYMASWCREIQTEGQITSFPTITTLDQLIDAVTMCIHTASPQHTAVNYLQDYYYSFVPSKPPALCTPLPQDLKTLQGYTEKDLTAALPIGTEDAKWKDWLLAAQLPELLSFKVEDRYNLITYAKSLYNVNKDRTITENKKFKAKDIKDAAELLYSRLKDAALAFEYISAIQTEGSIEYPVLQPENTAISILI</sequence>
<comment type="catalytic activity">
    <reaction evidence="1">
        <text>(9Z,12Z)-octadecadienoate + O2 = (11S)-hydroperoxy-(9Z,12Z)-octadecadienoate</text>
        <dbReference type="Rhea" id="RHEA:18993"/>
        <dbReference type="ChEBI" id="CHEBI:15379"/>
        <dbReference type="ChEBI" id="CHEBI:30245"/>
        <dbReference type="ChEBI" id="CHEBI:57467"/>
        <dbReference type="EC" id="1.13.11.45"/>
    </reaction>
</comment>
<dbReference type="InterPro" id="IPR000907">
    <property type="entry name" value="LipOase"/>
</dbReference>
<keyword evidence="8" id="KW-0464">Manganese</keyword>
<feature type="domain" description="Lipoxygenase" evidence="10">
    <location>
        <begin position="90"/>
        <end position="746"/>
    </location>
</feature>
<dbReference type="OrthoDB" id="407298at2759"/>
<dbReference type="PROSITE" id="PS51393">
    <property type="entry name" value="LIPOXYGENASE_3"/>
    <property type="match status" value="1"/>
</dbReference>
<dbReference type="GO" id="GO:0046872">
    <property type="term" value="F:metal ion binding"/>
    <property type="evidence" value="ECO:0007669"/>
    <property type="project" value="UniProtKB-KW"/>
</dbReference>
<dbReference type="EC" id="1.13.11.45" evidence="3"/>
<dbReference type="GO" id="GO:0043651">
    <property type="term" value="P:linoleic acid metabolic process"/>
    <property type="evidence" value="ECO:0007669"/>
    <property type="project" value="UniProtKB-ARBA"/>
</dbReference>
<keyword evidence="6" id="KW-0223">Dioxygenase</keyword>
<evidence type="ECO:0000256" key="1">
    <source>
        <dbReference type="ARBA" id="ARBA00000366"/>
    </source>
</evidence>
<evidence type="ECO:0000256" key="7">
    <source>
        <dbReference type="ARBA" id="ARBA00023002"/>
    </source>
</evidence>
<reference evidence="11 12" key="1">
    <citation type="journal article" date="2018" name="PLoS Pathog.">
        <title>Evolution of structural diversity of trichothecenes, a family of toxins produced by plant pathogenic and entomopathogenic fungi.</title>
        <authorList>
            <person name="Proctor R.H."/>
            <person name="McCormick S.P."/>
            <person name="Kim H.S."/>
            <person name="Cardoza R.E."/>
            <person name="Stanley A.M."/>
            <person name="Lindo L."/>
            <person name="Kelly A."/>
            <person name="Brown D.W."/>
            <person name="Lee T."/>
            <person name="Vaughan M.M."/>
            <person name="Alexander N.J."/>
            <person name="Busman M."/>
            <person name="Gutierrez S."/>
        </authorList>
    </citation>
    <scope>NUCLEOTIDE SEQUENCE [LARGE SCALE GENOMIC DNA]</scope>
    <source>
        <strain evidence="11 12">NRRL 20695</strain>
    </source>
</reference>
<dbReference type="InterPro" id="IPR036226">
    <property type="entry name" value="LipOase_C_sf"/>
</dbReference>
<organism evidence="11 12">
    <name type="scientific">Fusarium longipes</name>
    <dbReference type="NCBI Taxonomy" id="694270"/>
    <lineage>
        <taxon>Eukaryota</taxon>
        <taxon>Fungi</taxon>
        <taxon>Dikarya</taxon>
        <taxon>Ascomycota</taxon>
        <taxon>Pezizomycotina</taxon>
        <taxon>Sordariomycetes</taxon>
        <taxon>Hypocreomycetidae</taxon>
        <taxon>Hypocreales</taxon>
        <taxon>Nectriaceae</taxon>
        <taxon>Fusarium</taxon>
    </lineage>
</organism>
<accession>A0A395TAA1</accession>
<dbReference type="STRING" id="694270.A0A395TAA1"/>
<dbReference type="SUPFAM" id="SSF48484">
    <property type="entry name" value="Lipoxigenase"/>
    <property type="match status" value="1"/>
</dbReference>
<evidence type="ECO:0000256" key="9">
    <source>
        <dbReference type="SAM" id="MobiDB-lite"/>
    </source>
</evidence>
<evidence type="ECO:0000256" key="8">
    <source>
        <dbReference type="ARBA" id="ARBA00023211"/>
    </source>
</evidence>
<feature type="region of interest" description="Disordered" evidence="9">
    <location>
        <begin position="209"/>
        <end position="229"/>
    </location>
</feature>
<dbReference type="PANTHER" id="PTHR11771">
    <property type="entry name" value="LIPOXYGENASE"/>
    <property type="match status" value="1"/>
</dbReference>
<evidence type="ECO:0000256" key="6">
    <source>
        <dbReference type="ARBA" id="ARBA00022964"/>
    </source>
</evidence>
<dbReference type="GO" id="GO:0050584">
    <property type="term" value="F:linoleate 11-lipoxygenase activity"/>
    <property type="evidence" value="ECO:0007669"/>
    <property type="project" value="UniProtKB-EC"/>
</dbReference>
<dbReference type="Gene3D" id="3.10.450.60">
    <property type="match status" value="1"/>
</dbReference>
<name>A0A395TAA1_9HYPO</name>
<protein>
    <recommendedName>
        <fullName evidence="4">Manganese lipoxygenase</fullName>
        <ecNumber evidence="3">1.13.11.45</ecNumber>
    </recommendedName>
</protein>
<evidence type="ECO:0000256" key="3">
    <source>
        <dbReference type="ARBA" id="ARBA00013178"/>
    </source>
</evidence>
<feature type="compositionally biased region" description="Basic and acidic residues" evidence="9">
    <location>
        <begin position="141"/>
        <end position="156"/>
    </location>
</feature>
<feature type="region of interest" description="Disordered" evidence="9">
    <location>
        <begin position="120"/>
        <end position="156"/>
    </location>
</feature>
<evidence type="ECO:0000256" key="4">
    <source>
        <dbReference type="ARBA" id="ARBA00021175"/>
    </source>
</evidence>
<dbReference type="Proteomes" id="UP000266234">
    <property type="component" value="Unassembled WGS sequence"/>
</dbReference>
<comment type="caution">
    <text evidence="11">The sequence shown here is derived from an EMBL/GenBank/DDBJ whole genome shotgun (WGS) entry which is preliminary data.</text>
</comment>
<keyword evidence="5" id="KW-0479">Metal-binding</keyword>
<evidence type="ECO:0000256" key="2">
    <source>
        <dbReference type="ARBA" id="ARBA00001936"/>
    </source>
</evidence>